<dbReference type="HOGENOM" id="CLU_010595_1_0_1"/>
<dbReference type="CDD" id="cd02440">
    <property type="entry name" value="AdoMet_MTases"/>
    <property type="match status" value="1"/>
</dbReference>
<gene>
    <name evidence="2" type="ORF">CTHT_0030420</name>
</gene>
<sequence length="323" mass="37351">MDENNFIEPLTETETEDDVSNAEMPVGAREITSDYDPSDTDTRRYHAFRSGRYCIPNDEGEEIREKVQHDMMKELLDGRLFLAPIGDNPQKIIDLGTGFGQWTIEVGELFPGAHVTGIDLSPVQPRWVPPNVHFVIDDIEDDWVHDNDYDFAHIRFVNTVLKDNETLLRNVLQNLRPGGWIEIQDIVPRVLSDDGTVTPEHGVTKFYSLLDPILREHYGYNIFIVEQIPDMLRNLGFVNVQQRVYRVPLGEWARDRRLRIIGGFLREILLEFFNTMVSRPMVESGTPRPDVEEALRQATIDAHNKRIHAYMTIHFIFAQKPEI</sequence>
<accession>G0S3S1</accession>
<dbReference type="KEGG" id="cthr:CTHT_0030420"/>
<dbReference type="GO" id="GO:0008168">
    <property type="term" value="F:methyltransferase activity"/>
    <property type="evidence" value="ECO:0007669"/>
    <property type="project" value="TreeGrafter"/>
</dbReference>
<protein>
    <recommendedName>
        <fullName evidence="4">Methyltransferase domain-containing protein</fullName>
    </recommendedName>
</protein>
<dbReference type="OMA" id="DVEDEWM"/>
<dbReference type="OrthoDB" id="2013972at2759"/>
<dbReference type="AlphaFoldDB" id="G0S3S1"/>
<dbReference type="RefSeq" id="XP_006693493.1">
    <property type="nucleotide sequence ID" value="XM_006693430.1"/>
</dbReference>
<evidence type="ECO:0000313" key="2">
    <source>
        <dbReference type="EMBL" id="EGS21197.1"/>
    </source>
</evidence>
<reference evidence="2 3" key="1">
    <citation type="journal article" date="2011" name="Cell">
        <title>Insight into structure and assembly of the nuclear pore complex by utilizing the genome of a eukaryotic thermophile.</title>
        <authorList>
            <person name="Amlacher S."/>
            <person name="Sarges P."/>
            <person name="Flemming D."/>
            <person name="van Noort V."/>
            <person name="Kunze R."/>
            <person name="Devos D.P."/>
            <person name="Arumugam M."/>
            <person name="Bork P."/>
            <person name="Hurt E."/>
        </authorList>
    </citation>
    <scope>NUCLEOTIDE SEQUENCE [LARGE SCALE GENOMIC DNA]</scope>
    <source>
        <strain evidence="3">DSM 1495 / CBS 144.50 / IMI 039719</strain>
    </source>
</reference>
<dbReference type="Proteomes" id="UP000008066">
    <property type="component" value="Unassembled WGS sequence"/>
</dbReference>
<organism evidence="3">
    <name type="scientific">Chaetomium thermophilum (strain DSM 1495 / CBS 144.50 / IMI 039719)</name>
    <name type="common">Thermochaetoides thermophila</name>
    <dbReference type="NCBI Taxonomy" id="759272"/>
    <lineage>
        <taxon>Eukaryota</taxon>
        <taxon>Fungi</taxon>
        <taxon>Dikarya</taxon>
        <taxon>Ascomycota</taxon>
        <taxon>Pezizomycotina</taxon>
        <taxon>Sordariomycetes</taxon>
        <taxon>Sordariomycetidae</taxon>
        <taxon>Sordariales</taxon>
        <taxon>Chaetomiaceae</taxon>
        <taxon>Thermochaetoides</taxon>
    </lineage>
</organism>
<name>G0S3S1_CHATD</name>
<keyword evidence="3" id="KW-1185">Reference proteome</keyword>
<dbReference type="eggNOG" id="ENOG502S6PS">
    <property type="taxonomic scope" value="Eukaryota"/>
</dbReference>
<dbReference type="Gene3D" id="3.40.50.150">
    <property type="entry name" value="Vaccinia Virus protein VP39"/>
    <property type="match status" value="1"/>
</dbReference>
<evidence type="ECO:0000256" key="1">
    <source>
        <dbReference type="ARBA" id="ARBA00038158"/>
    </source>
</evidence>
<comment type="similarity">
    <text evidence="1">Belongs to the methyltransferase superfamily. LaeA methyltransferase family.</text>
</comment>
<dbReference type="SUPFAM" id="SSF53335">
    <property type="entry name" value="S-adenosyl-L-methionine-dependent methyltransferases"/>
    <property type="match status" value="1"/>
</dbReference>
<proteinExistence type="inferred from homology"/>
<dbReference type="PANTHER" id="PTHR43591:SF106">
    <property type="entry name" value="S-ADENOSYL-L-METHIONINE-DEPENDENT METHYLTRANSFERASE"/>
    <property type="match status" value="1"/>
</dbReference>
<evidence type="ECO:0008006" key="4">
    <source>
        <dbReference type="Google" id="ProtNLM"/>
    </source>
</evidence>
<dbReference type="InterPro" id="IPR029063">
    <property type="entry name" value="SAM-dependent_MTases_sf"/>
</dbReference>
<dbReference type="Pfam" id="PF13489">
    <property type="entry name" value="Methyltransf_23"/>
    <property type="match status" value="1"/>
</dbReference>
<evidence type="ECO:0000313" key="3">
    <source>
        <dbReference type="Proteomes" id="UP000008066"/>
    </source>
</evidence>
<dbReference type="EMBL" id="GL988041">
    <property type="protein sequence ID" value="EGS21197.1"/>
    <property type="molecule type" value="Genomic_DNA"/>
</dbReference>
<dbReference type="PANTHER" id="PTHR43591">
    <property type="entry name" value="METHYLTRANSFERASE"/>
    <property type="match status" value="1"/>
</dbReference>
<dbReference type="GeneID" id="18257080"/>